<feature type="transmembrane region" description="Helical" evidence="1">
    <location>
        <begin position="446"/>
        <end position="463"/>
    </location>
</feature>
<keyword evidence="1" id="KW-1133">Transmembrane helix</keyword>
<dbReference type="InterPro" id="IPR001036">
    <property type="entry name" value="Acrflvin-R"/>
</dbReference>
<feature type="transmembrane region" description="Helical" evidence="1">
    <location>
        <begin position="12"/>
        <end position="31"/>
    </location>
</feature>
<feature type="transmembrane region" description="Helical" evidence="1">
    <location>
        <begin position="339"/>
        <end position="358"/>
    </location>
</feature>
<dbReference type="PANTHER" id="PTHR32063">
    <property type="match status" value="1"/>
</dbReference>
<feature type="transmembrane region" description="Helical" evidence="1">
    <location>
        <begin position="536"/>
        <end position="555"/>
    </location>
</feature>
<dbReference type="OrthoDB" id="9798415at2"/>
<dbReference type="Pfam" id="PF00873">
    <property type="entry name" value="ACR_tran"/>
    <property type="match status" value="1"/>
</dbReference>
<dbReference type="SUPFAM" id="SSF82866">
    <property type="entry name" value="Multidrug efflux transporter AcrB transmembrane domain"/>
    <property type="match status" value="2"/>
</dbReference>
<dbReference type="GO" id="GO:0005886">
    <property type="term" value="C:plasma membrane"/>
    <property type="evidence" value="ECO:0007669"/>
    <property type="project" value="TreeGrafter"/>
</dbReference>
<dbReference type="SUPFAM" id="SSF82693">
    <property type="entry name" value="Multidrug efflux transporter AcrB pore domain, PN1, PN2, PC1 and PC2 subdomains"/>
    <property type="match status" value="2"/>
</dbReference>
<feature type="transmembrane region" description="Helical" evidence="1">
    <location>
        <begin position="890"/>
        <end position="910"/>
    </location>
</feature>
<feature type="transmembrane region" description="Helical" evidence="1">
    <location>
        <begin position="916"/>
        <end position="942"/>
    </location>
</feature>
<feature type="transmembrane region" description="Helical" evidence="1">
    <location>
        <begin position="475"/>
        <end position="501"/>
    </location>
</feature>
<dbReference type="Gene3D" id="3.30.70.1430">
    <property type="entry name" value="Multidrug efflux transporter AcrB pore domain"/>
    <property type="match status" value="2"/>
</dbReference>
<dbReference type="Gene3D" id="3.30.70.1440">
    <property type="entry name" value="Multidrug efflux transporter AcrB pore domain"/>
    <property type="match status" value="1"/>
</dbReference>
<dbReference type="PANTHER" id="PTHR32063:SF4">
    <property type="entry name" value="SLR6043 PROTEIN"/>
    <property type="match status" value="1"/>
</dbReference>
<keyword evidence="1" id="KW-0812">Transmembrane</keyword>
<evidence type="ECO:0000313" key="2">
    <source>
        <dbReference type="EMBL" id="SIP98643.1"/>
    </source>
</evidence>
<accession>A0A1N6P301</accession>
<dbReference type="PRINTS" id="PR00702">
    <property type="entry name" value="ACRIFLAVINRP"/>
</dbReference>
<dbReference type="SUPFAM" id="SSF82714">
    <property type="entry name" value="Multidrug efflux transporter AcrB TolC docking domain, DN and DC subdomains"/>
    <property type="match status" value="2"/>
</dbReference>
<dbReference type="RefSeq" id="WP_149764093.1">
    <property type="nucleotide sequence ID" value="NZ_FTMK01000002.1"/>
</dbReference>
<feature type="transmembrane region" description="Helical" evidence="1">
    <location>
        <begin position="365"/>
        <end position="385"/>
    </location>
</feature>
<feature type="transmembrane region" description="Helical" evidence="1">
    <location>
        <begin position="391"/>
        <end position="410"/>
    </location>
</feature>
<evidence type="ECO:0000256" key="1">
    <source>
        <dbReference type="SAM" id="Phobius"/>
    </source>
</evidence>
<sequence>MFDRIIRASLRFRFTVIVLYAALMIVAAAVLPRMPVDVFPEFAPPQIQVQTEAPGFPSEDVETLVTRPIETALQGMPLVEQLRSVSSVGLSRVTIVFKPGIDIYDARMLTQERLQTAMTQLPDGVDPPRMMPMTSAVSWLQKFALVDWSQNPDPLRLRALADWDFRNALLAQPGVAEVVAQGGGVKQYQVLVDVTKLRRYDLSFDDVVAAARQANLILPGAFLEPSRDEEYFLRVDGRARTPEEIGRTQIALRDGVPLLLADVAQVVNGPEIKRGDAQMAGGSAVIGTVSKLWGADTLDTSRAVQSALDRLAQTLPPDIQLIPNVFRQASSIERSIENLRGAMIEAVIIVALILALLIGRWRPTVISLVAIPISLTVGALILWMLGIGINALTLGGLIFAVGEVVDDAIIDVENIMRRARETRSQGQRVPLLQTVFEGSSEIRNSVVFATGIVIIAFVPIFFLSEIEGRLFAPMAIAYIAAVLGSLFVALSLVPVLSYFALRRGGGRDLEPSRAALWLHRGYGRLIGRVVDHGRPAIILSLAGTVVAALLLVTAAREFLPQQAEGNVIIATTAMPGTSLAENMRLGTQIERIVSAVPGVVSVSQRAGRSRLDEDAQPVNFAEFDVTLDPELRDAAGAIEQIRTALADVPGVAVNVSQFITHRMQEILSGVRAQVVIKVFGADLATLEHLQGDIIQAVSGIPGIVDLQPEPLLLIPGYDIRVDRANAAVYGLSPGEIVRQVGQALNGIAVSKVVEGDRSFDLVVRGDEASRNTVEAIARMPLRSSAGATVPVSAVASIAPTQDRYQIAHEDGQRRAVVQWNTTGDLGRVIAAAEAAIAEQVALPPGYRLVFDGDWVGQQRASANLAWSGTLSILMILLLLGLAFRTPAFAALVALNVPFALLGGALVLRLGGESLNVASTVGLIALAGVAARNGILLLSRYEVLESDTSLSPREIALQGARDRLLPIVMTALTTAIAVIPLMLGDPVGKEYQRAIALVLFGGMMSSLVLNLLLVPPLYLALRRRIPVSQTQTPPLTA</sequence>
<feature type="transmembrane region" description="Helical" evidence="1">
    <location>
        <begin position="864"/>
        <end position="883"/>
    </location>
</feature>
<dbReference type="InterPro" id="IPR027463">
    <property type="entry name" value="AcrB_DN_DC_subdom"/>
</dbReference>
<dbReference type="AlphaFoldDB" id="A0A1N6P301"/>
<gene>
    <name evidence="2" type="ORF">SAMN05421641_102218</name>
</gene>
<dbReference type="Proteomes" id="UP000323956">
    <property type="component" value="Unassembled WGS sequence"/>
</dbReference>
<dbReference type="EMBL" id="FTMK01000002">
    <property type="protein sequence ID" value="SIP98643.1"/>
    <property type="molecule type" value="Genomic_DNA"/>
</dbReference>
<dbReference type="Gene3D" id="3.30.70.1320">
    <property type="entry name" value="Multidrug efflux transporter AcrB pore domain like"/>
    <property type="match status" value="1"/>
</dbReference>
<evidence type="ECO:0000313" key="3">
    <source>
        <dbReference type="Proteomes" id="UP000323956"/>
    </source>
</evidence>
<keyword evidence="1" id="KW-0472">Membrane</keyword>
<dbReference type="Gene3D" id="3.30.2090.10">
    <property type="entry name" value="Multidrug efflux transporter AcrB TolC docking domain, DN and DC subdomains"/>
    <property type="match status" value="2"/>
</dbReference>
<reference evidence="2 3" key="1">
    <citation type="submission" date="2017-01" db="EMBL/GenBank/DDBJ databases">
        <authorList>
            <person name="Varghese N."/>
            <person name="Submissions S."/>
        </authorList>
    </citation>
    <scope>NUCLEOTIDE SEQUENCE [LARGE SCALE GENOMIC DNA]</scope>
    <source>
        <strain evidence="2 3">ATCC 700171</strain>
    </source>
</reference>
<feature type="transmembrane region" description="Helical" evidence="1">
    <location>
        <begin position="963"/>
        <end position="982"/>
    </location>
</feature>
<feature type="transmembrane region" description="Helical" evidence="1">
    <location>
        <begin position="994"/>
        <end position="1020"/>
    </location>
</feature>
<dbReference type="Gene3D" id="1.20.1640.10">
    <property type="entry name" value="Multidrug efflux transporter AcrB transmembrane domain"/>
    <property type="match status" value="2"/>
</dbReference>
<dbReference type="GO" id="GO:0042910">
    <property type="term" value="F:xenobiotic transmembrane transporter activity"/>
    <property type="evidence" value="ECO:0007669"/>
    <property type="project" value="TreeGrafter"/>
</dbReference>
<proteinExistence type="predicted"/>
<name>A0A1N6P301_9RHOB</name>
<organism evidence="2 3">
    <name type="scientific">Paracoccus thiocyanatus</name>
    <dbReference type="NCBI Taxonomy" id="34006"/>
    <lineage>
        <taxon>Bacteria</taxon>
        <taxon>Pseudomonadati</taxon>
        <taxon>Pseudomonadota</taxon>
        <taxon>Alphaproteobacteria</taxon>
        <taxon>Rhodobacterales</taxon>
        <taxon>Paracoccaceae</taxon>
        <taxon>Paracoccus</taxon>
    </lineage>
</organism>
<protein>
    <submittedName>
        <fullName evidence="2">Heavy metal efflux pump, CzcA family</fullName>
    </submittedName>
</protein>